<dbReference type="GO" id="GO:0016787">
    <property type="term" value="F:hydrolase activity"/>
    <property type="evidence" value="ECO:0007669"/>
    <property type="project" value="InterPro"/>
</dbReference>
<dbReference type="AlphaFoldDB" id="A4SAT5"/>
<dbReference type="OMA" id="SERGPMW"/>
<dbReference type="Gramene" id="ABP00977">
    <property type="protein sequence ID" value="ABP00977"/>
    <property type="gene ID" value="OSTLU_89674"/>
</dbReference>
<gene>
    <name evidence="3" type="ORF">OSTLU_89674</name>
</gene>
<dbReference type="InterPro" id="IPR029052">
    <property type="entry name" value="Metallo-depent_PP-like"/>
</dbReference>
<dbReference type="PANTHER" id="PTHR46546:SF4">
    <property type="entry name" value="SHEWANELLA-LIKE PROTEIN PHOSPHATASE 1"/>
    <property type="match status" value="1"/>
</dbReference>
<dbReference type="KEGG" id="olu:OSTLU_89674"/>
<dbReference type="PANTHER" id="PTHR46546">
    <property type="entry name" value="SHEWANELLA-LIKE PROTEIN PHOSPHATASE 1"/>
    <property type="match status" value="1"/>
</dbReference>
<dbReference type="GeneID" id="5006553"/>
<feature type="compositionally biased region" description="Basic and acidic residues" evidence="1">
    <location>
        <begin position="173"/>
        <end position="192"/>
    </location>
</feature>
<dbReference type="HOGENOM" id="CLU_042543_1_0_1"/>
<accession>A4SAT5</accession>
<dbReference type="RefSeq" id="XP_001422660.1">
    <property type="nucleotide sequence ID" value="XM_001422623.1"/>
</dbReference>
<dbReference type="STRING" id="436017.A4SAT5"/>
<feature type="region of interest" description="Disordered" evidence="1">
    <location>
        <begin position="173"/>
        <end position="198"/>
    </location>
</feature>
<keyword evidence="4" id="KW-1185">Reference proteome</keyword>
<protein>
    <recommendedName>
        <fullName evidence="2">Calcineurin-like phosphoesterase domain-containing protein</fullName>
    </recommendedName>
</protein>
<evidence type="ECO:0000313" key="3">
    <source>
        <dbReference type="EMBL" id="ABP00977.1"/>
    </source>
</evidence>
<dbReference type="SUPFAM" id="SSF56300">
    <property type="entry name" value="Metallo-dependent phosphatases"/>
    <property type="match status" value="1"/>
</dbReference>
<dbReference type="PROSITE" id="PS51318">
    <property type="entry name" value="TAT"/>
    <property type="match status" value="1"/>
</dbReference>
<dbReference type="InterPro" id="IPR004843">
    <property type="entry name" value="Calcineurin-like_PHP"/>
</dbReference>
<feature type="domain" description="Calcineurin-like phosphoesterase" evidence="2">
    <location>
        <begin position="68"/>
        <end position="315"/>
    </location>
</feature>
<dbReference type="Proteomes" id="UP000001568">
    <property type="component" value="Chromosome 20"/>
</dbReference>
<reference evidence="3 4" key="1">
    <citation type="journal article" date="2007" name="Proc. Natl. Acad. Sci. U.S.A.">
        <title>The tiny eukaryote Ostreococcus provides genomic insights into the paradox of plankton speciation.</title>
        <authorList>
            <person name="Palenik B."/>
            <person name="Grimwood J."/>
            <person name="Aerts A."/>
            <person name="Rouze P."/>
            <person name="Salamov A."/>
            <person name="Putnam N."/>
            <person name="Dupont C."/>
            <person name="Jorgensen R."/>
            <person name="Derelle E."/>
            <person name="Rombauts S."/>
            <person name="Zhou K."/>
            <person name="Otillar R."/>
            <person name="Merchant S.S."/>
            <person name="Podell S."/>
            <person name="Gaasterland T."/>
            <person name="Napoli C."/>
            <person name="Gendler K."/>
            <person name="Manuell A."/>
            <person name="Tai V."/>
            <person name="Vallon O."/>
            <person name="Piganeau G."/>
            <person name="Jancek S."/>
            <person name="Heijde M."/>
            <person name="Jabbari K."/>
            <person name="Bowler C."/>
            <person name="Lohr M."/>
            <person name="Robbens S."/>
            <person name="Werner G."/>
            <person name="Dubchak I."/>
            <person name="Pazour G.J."/>
            <person name="Ren Q."/>
            <person name="Paulsen I."/>
            <person name="Delwiche C."/>
            <person name="Schmutz J."/>
            <person name="Rokhsar D."/>
            <person name="Van de Peer Y."/>
            <person name="Moreau H."/>
            <person name="Grigoriev I.V."/>
        </authorList>
    </citation>
    <scope>NUCLEOTIDE SEQUENCE [LARGE SCALE GENOMIC DNA]</scope>
    <source>
        <strain evidence="3 4">CCE9901</strain>
    </source>
</reference>
<evidence type="ECO:0000259" key="2">
    <source>
        <dbReference type="Pfam" id="PF00149"/>
    </source>
</evidence>
<organism evidence="3 4">
    <name type="scientific">Ostreococcus lucimarinus (strain CCE9901)</name>
    <dbReference type="NCBI Taxonomy" id="436017"/>
    <lineage>
        <taxon>Eukaryota</taxon>
        <taxon>Viridiplantae</taxon>
        <taxon>Chlorophyta</taxon>
        <taxon>Mamiellophyceae</taxon>
        <taxon>Mamiellales</taxon>
        <taxon>Bathycoccaceae</taxon>
        <taxon>Ostreococcus</taxon>
    </lineage>
</organism>
<evidence type="ECO:0000256" key="1">
    <source>
        <dbReference type="SAM" id="MobiDB-lite"/>
    </source>
</evidence>
<proteinExistence type="predicted"/>
<evidence type="ECO:0000313" key="4">
    <source>
        <dbReference type="Proteomes" id="UP000001568"/>
    </source>
</evidence>
<dbReference type="InterPro" id="IPR006311">
    <property type="entry name" value="TAT_signal"/>
</dbReference>
<dbReference type="Pfam" id="PF00149">
    <property type="entry name" value="Metallophos"/>
    <property type="match status" value="1"/>
</dbReference>
<dbReference type="EMBL" id="CP000600">
    <property type="protein sequence ID" value="ABP00977.1"/>
    <property type="molecule type" value="Genomic_DNA"/>
</dbReference>
<name>A4SAT5_OSTLU</name>
<dbReference type="Gene3D" id="3.60.21.10">
    <property type="match status" value="1"/>
</dbReference>
<sequence length="359" mass="38342">MSAPSPAPLPNFARAASRRAFLTASALGISAITRVGGAHARAVAANPRTATKPELDGPRTRVALNGRRLIAIGDLHGDFLAMVKSLELAQVIDGNGKWNGGDAVVVQVGDVLDRGDSEIAILRKLRSLAKQAKEAGGDLITMNGNHEIMNVMGDFRYATPGAFEECRRYAEKKRAKENAKEGKGEEASATRGDEDEATAGIRARQQLFKPGGEIAKWLAKQPTVLVVDDGTVFAHAGIDLSHVEYGFERINKEVAMWMEGKTKMPPKQVLESDGVVWTRDYGGKDAGIQYEAQSCRRLASALEGADAKRLVIGHTPQTTGVTSGCKGTVWRVDVGASRGIYGNSAQVIEIIGGKVRVLA</sequence>
<dbReference type="OrthoDB" id="5976022at2759"/>
<dbReference type="eggNOG" id="KOG0374">
    <property type="taxonomic scope" value="Eukaryota"/>
</dbReference>